<dbReference type="PANTHER" id="PTHR11748">
    <property type="entry name" value="D-LACTATE DEHYDROGENASE"/>
    <property type="match status" value="1"/>
</dbReference>
<proteinExistence type="predicted"/>
<feature type="domain" description="FAD-binding PCMH-type" evidence="3">
    <location>
        <begin position="1"/>
        <end position="173"/>
    </location>
</feature>
<dbReference type="InterPro" id="IPR006094">
    <property type="entry name" value="Oxid_FAD_bind_N"/>
</dbReference>
<dbReference type="InterPro" id="IPR016164">
    <property type="entry name" value="FAD-linked_Oxase-like_C"/>
</dbReference>
<dbReference type="Proteomes" id="UP000500755">
    <property type="component" value="Chromosome"/>
</dbReference>
<gene>
    <name evidence="4" type="primary">glcE</name>
    <name evidence="4" type="ORF">HF896_01435</name>
</gene>
<dbReference type="NCBIfam" id="NF008439">
    <property type="entry name" value="PRK11282.1"/>
    <property type="match status" value="1"/>
</dbReference>
<evidence type="ECO:0000259" key="3">
    <source>
        <dbReference type="PROSITE" id="PS51387"/>
    </source>
</evidence>
<evidence type="ECO:0000313" key="5">
    <source>
        <dbReference type="Proteomes" id="UP000500755"/>
    </source>
</evidence>
<dbReference type="GO" id="GO:0019154">
    <property type="term" value="F:glycolate dehydrogenase activity"/>
    <property type="evidence" value="ECO:0007669"/>
    <property type="project" value="UniProtKB-EC"/>
</dbReference>
<dbReference type="InterPro" id="IPR016169">
    <property type="entry name" value="FAD-bd_PCMH_sub2"/>
</dbReference>
<dbReference type="GO" id="GO:0071949">
    <property type="term" value="F:FAD binding"/>
    <property type="evidence" value="ECO:0007669"/>
    <property type="project" value="InterPro"/>
</dbReference>
<keyword evidence="1" id="KW-0285">Flavoprotein</keyword>
<dbReference type="SUPFAM" id="SSF55103">
    <property type="entry name" value="FAD-linked oxidases, C-terminal domain"/>
    <property type="match status" value="1"/>
</dbReference>
<dbReference type="InterPro" id="IPR036318">
    <property type="entry name" value="FAD-bd_PCMH-like_sf"/>
</dbReference>
<evidence type="ECO:0000313" key="4">
    <source>
        <dbReference type="EMBL" id="QKD42352.1"/>
    </source>
</evidence>
<dbReference type="AlphaFoldDB" id="A0A858ZPF0"/>
<dbReference type="InterPro" id="IPR016166">
    <property type="entry name" value="FAD-bd_PCMH"/>
</dbReference>
<keyword evidence="4" id="KW-0560">Oxidoreductase</keyword>
<dbReference type="PROSITE" id="PS51387">
    <property type="entry name" value="FAD_PCMH"/>
    <property type="match status" value="1"/>
</dbReference>
<dbReference type="Gene3D" id="3.30.465.10">
    <property type="match status" value="1"/>
</dbReference>
<dbReference type="SUPFAM" id="SSF56176">
    <property type="entry name" value="FAD-binding/transporter-associated domain-like"/>
    <property type="match status" value="1"/>
</dbReference>
<dbReference type="RefSeq" id="WP_013517200.1">
    <property type="nucleotide sequence ID" value="NZ_CP051298.1"/>
</dbReference>
<name>A0A858ZPF0_9BURK</name>
<keyword evidence="2" id="KW-0274">FAD</keyword>
<dbReference type="EMBL" id="CP051298">
    <property type="protein sequence ID" value="QKD42352.1"/>
    <property type="molecule type" value="Genomic_DNA"/>
</dbReference>
<accession>A0A858ZPF0</accession>
<dbReference type="InterPro" id="IPR016171">
    <property type="entry name" value="Vanillyl_alc_oxidase_C-sub2"/>
</dbReference>
<reference evidence="4 5" key="1">
    <citation type="submission" date="2020-05" db="EMBL/GenBank/DDBJ databases">
        <title>Complete genome sequence of Alicycliphilus denitrificans DP3.</title>
        <authorList>
            <person name="Chen X."/>
        </authorList>
    </citation>
    <scope>NUCLEOTIDE SEQUENCE [LARGE SCALE GENOMIC DNA]</scope>
    <source>
        <strain evidence="4 5">DP3</strain>
    </source>
</reference>
<dbReference type="Pfam" id="PF01565">
    <property type="entry name" value="FAD_binding_4"/>
    <property type="match status" value="1"/>
</dbReference>
<sequence length="370" mass="38551">MEAALRQIIDRVRDSADRRALLRIRGGGTKDFHGPGAPAHAGEPLDMRPLAGIVSYEPSELVVTALAGTPLAELEALLAQHGQSLPFEPPRFAPGGTVGGMVAAGLSGPARASVGAVRDYVLGVEIINGKGELLRFGGQVMKNVAGYDVSRLMAGSWGQLGIITEVSLKVLPVPPAEATLRFDCGQAEALARLHAWGGQPLPLNASCWVQDGGGAGRLYVRLRGARAAVQAACRSMGGAPQDAPTVPADWQACRDQRLPWFTARAADHALWRLSVPQTAPVLALPAGVAPPLVEWHGGLRWVQAPARHGDELRALARQVGGSASCFVAAGADGTGAAALFDANDGALAIVHQRLRQAFDPAGILNPGRLV</sequence>
<evidence type="ECO:0000256" key="1">
    <source>
        <dbReference type="ARBA" id="ARBA00022630"/>
    </source>
</evidence>
<dbReference type="EC" id="1.1.99.14" evidence="4"/>
<evidence type="ECO:0000256" key="2">
    <source>
        <dbReference type="ARBA" id="ARBA00022827"/>
    </source>
</evidence>
<dbReference type="Gene3D" id="1.10.45.10">
    <property type="entry name" value="Vanillyl-alcohol Oxidase, Chain A, domain 4"/>
    <property type="match status" value="1"/>
</dbReference>
<protein>
    <submittedName>
        <fullName evidence="4">Glycolate oxidase subunit GlcE</fullName>
        <ecNumber evidence="4">1.1.99.14</ecNumber>
    </submittedName>
</protein>
<organism evidence="4 5">
    <name type="scientific">Alicycliphilus denitrificans</name>
    <dbReference type="NCBI Taxonomy" id="179636"/>
    <lineage>
        <taxon>Bacteria</taxon>
        <taxon>Pseudomonadati</taxon>
        <taxon>Pseudomonadota</taxon>
        <taxon>Betaproteobacteria</taxon>
        <taxon>Burkholderiales</taxon>
        <taxon>Comamonadaceae</taxon>
        <taxon>Alicycliphilus</taxon>
    </lineage>
</organism>
<dbReference type="PANTHER" id="PTHR11748:SF103">
    <property type="entry name" value="GLYCOLATE OXIDASE SUBUNIT GLCE"/>
    <property type="match status" value="1"/>
</dbReference>